<dbReference type="OrthoDB" id="1928519at2759"/>
<evidence type="ECO:0000313" key="8">
    <source>
        <dbReference type="Proteomes" id="UP000298416"/>
    </source>
</evidence>
<evidence type="ECO:0000259" key="6">
    <source>
        <dbReference type="PROSITE" id="PS50103"/>
    </source>
</evidence>
<gene>
    <name evidence="7" type="ORF">SASPL_132161</name>
</gene>
<organism evidence="7">
    <name type="scientific">Salvia splendens</name>
    <name type="common">Scarlet sage</name>
    <dbReference type="NCBI Taxonomy" id="180675"/>
    <lineage>
        <taxon>Eukaryota</taxon>
        <taxon>Viridiplantae</taxon>
        <taxon>Streptophyta</taxon>
        <taxon>Embryophyta</taxon>
        <taxon>Tracheophyta</taxon>
        <taxon>Spermatophyta</taxon>
        <taxon>Magnoliopsida</taxon>
        <taxon>eudicotyledons</taxon>
        <taxon>Gunneridae</taxon>
        <taxon>Pentapetalae</taxon>
        <taxon>asterids</taxon>
        <taxon>lamiids</taxon>
        <taxon>Lamiales</taxon>
        <taxon>Lamiaceae</taxon>
        <taxon>Nepetoideae</taxon>
        <taxon>Mentheae</taxon>
        <taxon>Salviinae</taxon>
        <taxon>Salvia</taxon>
        <taxon>Salvia subgen. Calosphace</taxon>
        <taxon>core Calosphace</taxon>
    </lineage>
</organism>
<dbReference type="InterPro" id="IPR000571">
    <property type="entry name" value="Znf_CCCH"/>
</dbReference>
<comment type="caution">
    <text evidence="7">The sequence shown here is derived from an EMBL/GenBank/DDBJ whole genome shotgun (WGS) entry which is preliminary data.</text>
</comment>
<reference evidence="7" key="1">
    <citation type="submission" date="2018-01" db="EMBL/GenBank/DDBJ databases">
        <authorList>
            <person name="Mao J.F."/>
        </authorList>
    </citation>
    <scope>NUCLEOTIDE SEQUENCE</scope>
    <source>
        <strain evidence="7">Huo1</strain>
        <tissue evidence="7">Leaf</tissue>
    </source>
</reference>
<keyword evidence="8" id="KW-1185">Reference proteome</keyword>
<dbReference type="SUPFAM" id="SSF90229">
    <property type="entry name" value="CCCH zinc finger"/>
    <property type="match status" value="1"/>
</dbReference>
<dbReference type="PANTHER" id="PTHR33400">
    <property type="entry name" value="ZINC FINGER CCCH DOMAIN-CONTAINING PROTEIN 6-RELATED"/>
    <property type="match status" value="1"/>
</dbReference>
<dbReference type="GO" id="GO:0003677">
    <property type="term" value="F:DNA binding"/>
    <property type="evidence" value="ECO:0007669"/>
    <property type="project" value="UniProtKB-KW"/>
</dbReference>
<dbReference type="GO" id="GO:0008270">
    <property type="term" value="F:zinc ion binding"/>
    <property type="evidence" value="ECO:0007669"/>
    <property type="project" value="UniProtKB-KW"/>
</dbReference>
<dbReference type="PROSITE" id="PS50103">
    <property type="entry name" value="ZF_C3H1"/>
    <property type="match status" value="1"/>
</dbReference>
<reference evidence="7" key="2">
    <citation type="submission" date="2020-08" db="EMBL/GenBank/DDBJ databases">
        <title>Plant Genome Project.</title>
        <authorList>
            <person name="Zhang R.-G."/>
        </authorList>
    </citation>
    <scope>NUCLEOTIDE SEQUENCE</scope>
    <source>
        <strain evidence="7">Huo1</strain>
        <tissue evidence="7">Leaf</tissue>
    </source>
</reference>
<dbReference type="Pfam" id="PF18044">
    <property type="entry name" value="zf-CCCH_4"/>
    <property type="match status" value="1"/>
</dbReference>
<keyword evidence="3 5" id="KW-0862">Zinc</keyword>
<feature type="domain" description="C3H1-type" evidence="6">
    <location>
        <begin position="332"/>
        <end position="360"/>
    </location>
</feature>
<evidence type="ECO:0000256" key="2">
    <source>
        <dbReference type="ARBA" id="ARBA00022771"/>
    </source>
</evidence>
<dbReference type="AlphaFoldDB" id="A0A8X8XAD4"/>
<dbReference type="InterPro" id="IPR036855">
    <property type="entry name" value="Znf_CCCH_sf"/>
</dbReference>
<keyword evidence="4" id="KW-0238">DNA-binding</keyword>
<accession>A0A8X8XAD4</accession>
<feature type="zinc finger region" description="C3H1-type" evidence="5">
    <location>
        <begin position="332"/>
        <end position="360"/>
    </location>
</feature>
<name>A0A8X8XAD4_SALSN</name>
<dbReference type="EMBL" id="PNBA02000011">
    <property type="protein sequence ID" value="KAG6409129.1"/>
    <property type="molecule type" value="Genomic_DNA"/>
</dbReference>
<dbReference type="PANTHER" id="PTHR33400:SF2">
    <property type="entry name" value="ZINC FINGER CCCH DOMAIN-CONTAINING PROTEIN 6"/>
    <property type="match status" value="1"/>
</dbReference>
<evidence type="ECO:0000256" key="1">
    <source>
        <dbReference type="ARBA" id="ARBA00022723"/>
    </source>
</evidence>
<dbReference type="InterPro" id="IPR041367">
    <property type="entry name" value="Znf-CCCH_4"/>
</dbReference>
<evidence type="ECO:0000256" key="3">
    <source>
        <dbReference type="ARBA" id="ARBA00022833"/>
    </source>
</evidence>
<keyword evidence="1 5" id="KW-0479">Metal-binding</keyword>
<protein>
    <recommendedName>
        <fullName evidence="6">C3H1-type domain-containing protein</fullName>
    </recommendedName>
</protein>
<evidence type="ECO:0000256" key="4">
    <source>
        <dbReference type="ARBA" id="ARBA00023125"/>
    </source>
</evidence>
<evidence type="ECO:0000256" key="5">
    <source>
        <dbReference type="PROSITE-ProRule" id="PRU00723"/>
    </source>
</evidence>
<dbReference type="Proteomes" id="UP000298416">
    <property type="component" value="Unassembled WGS sequence"/>
</dbReference>
<proteinExistence type="predicted"/>
<evidence type="ECO:0000313" key="7">
    <source>
        <dbReference type="EMBL" id="KAG6409129.1"/>
    </source>
</evidence>
<keyword evidence="2 5" id="KW-0863">Zinc-finger</keyword>
<sequence>MGESKKSKRITWASEVNLCQVRLFSSAKPPSEVGMCNMANETLPPGFEYMKPKILKFYKKSFTKWKCPPRFEVNREWKVVSGEESTEIEFQNQRERIVLEATYPRPSAIPPNPRLPVNAPGSIVDDRSTPLIRMTPIEEADAELAPSVSHAADSCPMIPQPQHYCAEGNSMQPNIAQAALAAVSSNKDQMNLIDCELLVRILNNPKSLQQLLAISFGTQHVPNMKPPRSSDSTISTNGGASVPELNAPYDTTRAAPPHLSTGFVSTACTPPVADVSAAHCNGVAKDMNYYKSLIQQHGGSGGGVSAQSCGIMSKRMTGAAQEFTKSRDVLKSRTVKPCMFFNTPRGCRNGDNCTYSHDVNVLSSRKRMGCVTEVVGVKRVKLGS</sequence>